<proteinExistence type="predicted"/>
<evidence type="ECO:0000313" key="5">
    <source>
        <dbReference type="Proteomes" id="UP000095280"/>
    </source>
</evidence>
<keyword evidence="1" id="KW-0677">Repeat</keyword>
<dbReference type="WBParaSite" id="maker-uti_cns_0008456-snap-gene-0.2-mRNA-1">
    <property type="protein sequence ID" value="maker-uti_cns_0008456-snap-gene-0.2-mRNA-1"/>
    <property type="gene ID" value="maker-uti_cns_0008456-snap-gene-0.2"/>
</dbReference>
<dbReference type="PRINTS" id="PR00961">
    <property type="entry name" value="HUDSXLRNA"/>
</dbReference>
<protein>
    <submittedName>
        <fullName evidence="6">RRM domain-containing protein</fullName>
    </submittedName>
</protein>
<feature type="domain" description="RRM" evidence="4">
    <location>
        <begin position="14"/>
        <end position="94"/>
    </location>
</feature>
<reference evidence="6" key="1">
    <citation type="submission" date="2016-11" db="UniProtKB">
        <authorList>
            <consortium name="WormBaseParasite"/>
        </authorList>
    </citation>
    <scope>IDENTIFICATION</scope>
</reference>
<dbReference type="Pfam" id="PF00076">
    <property type="entry name" value="RRM_1"/>
    <property type="match status" value="1"/>
</dbReference>
<evidence type="ECO:0000259" key="4">
    <source>
        <dbReference type="PROSITE" id="PS50102"/>
    </source>
</evidence>
<dbReference type="InterPro" id="IPR002343">
    <property type="entry name" value="Hud_Sxl_RNA"/>
</dbReference>
<dbReference type="Gene3D" id="3.30.70.330">
    <property type="match status" value="1"/>
</dbReference>
<evidence type="ECO:0000256" key="3">
    <source>
        <dbReference type="PROSITE-ProRule" id="PRU00176"/>
    </source>
</evidence>
<evidence type="ECO:0000256" key="1">
    <source>
        <dbReference type="ARBA" id="ARBA00022737"/>
    </source>
</evidence>
<dbReference type="InterPro" id="IPR000504">
    <property type="entry name" value="RRM_dom"/>
</dbReference>
<dbReference type="Proteomes" id="UP000095280">
    <property type="component" value="Unplaced"/>
</dbReference>
<sequence>VSLARPSSESIKGANLYISGLPKSMTQQELVQLFSQCGRIITSRILYDGHTGLSKGVGFIRFDQRCEAEVAIKRLNGHVPEGASDPVTVKFANAPGSGKAAAAAAAAAPLPVAKKVEATDLLCFSQVESVVAIVDVWLGPFIICSRLEF</sequence>
<dbReference type="PROSITE" id="PS50102">
    <property type="entry name" value="RRM"/>
    <property type="match status" value="1"/>
</dbReference>
<dbReference type="InterPro" id="IPR035979">
    <property type="entry name" value="RBD_domain_sf"/>
</dbReference>
<dbReference type="GO" id="GO:1990904">
    <property type="term" value="C:ribonucleoprotein complex"/>
    <property type="evidence" value="ECO:0007669"/>
    <property type="project" value="InterPro"/>
</dbReference>
<dbReference type="GO" id="GO:0050686">
    <property type="term" value="P:negative regulation of mRNA processing"/>
    <property type="evidence" value="ECO:0007669"/>
    <property type="project" value="UniProtKB-ARBA"/>
</dbReference>
<keyword evidence="2 3" id="KW-0694">RNA-binding</keyword>
<dbReference type="InterPro" id="IPR012677">
    <property type="entry name" value="Nucleotide-bd_a/b_plait_sf"/>
</dbReference>
<dbReference type="AlphaFoldDB" id="A0A1I8HWW4"/>
<dbReference type="FunFam" id="3.30.70.330:FF:000205">
    <property type="entry name" value="Sex lethal, isoform B"/>
    <property type="match status" value="1"/>
</dbReference>
<organism evidence="5 6">
    <name type="scientific">Macrostomum lignano</name>
    <dbReference type="NCBI Taxonomy" id="282301"/>
    <lineage>
        <taxon>Eukaryota</taxon>
        <taxon>Metazoa</taxon>
        <taxon>Spiralia</taxon>
        <taxon>Lophotrochozoa</taxon>
        <taxon>Platyhelminthes</taxon>
        <taxon>Rhabditophora</taxon>
        <taxon>Macrostomorpha</taxon>
        <taxon>Macrostomida</taxon>
        <taxon>Macrostomidae</taxon>
        <taxon>Macrostomum</taxon>
    </lineage>
</organism>
<dbReference type="GO" id="GO:0005634">
    <property type="term" value="C:nucleus"/>
    <property type="evidence" value="ECO:0007669"/>
    <property type="project" value="UniProtKB-ARBA"/>
</dbReference>
<evidence type="ECO:0000256" key="2">
    <source>
        <dbReference type="ARBA" id="ARBA00022884"/>
    </source>
</evidence>
<dbReference type="SUPFAM" id="SSF54928">
    <property type="entry name" value="RNA-binding domain, RBD"/>
    <property type="match status" value="1"/>
</dbReference>
<name>A0A1I8HWW4_9PLAT</name>
<dbReference type="CDD" id="cd12652">
    <property type="entry name" value="RRM2_Hu"/>
    <property type="match status" value="1"/>
</dbReference>
<accession>A0A1I8HWW4</accession>
<dbReference type="PANTHER" id="PTHR10352">
    <property type="entry name" value="EUKARYOTIC TRANSLATION INITIATION FACTOR 3 SUBUNIT G"/>
    <property type="match status" value="1"/>
</dbReference>
<keyword evidence="5" id="KW-1185">Reference proteome</keyword>
<evidence type="ECO:0000313" key="6">
    <source>
        <dbReference type="WBParaSite" id="maker-uti_cns_0008456-snap-gene-0.2-mRNA-1"/>
    </source>
</evidence>
<dbReference type="SMART" id="SM00360">
    <property type="entry name" value="RRM"/>
    <property type="match status" value="1"/>
</dbReference>
<dbReference type="GO" id="GO:0003723">
    <property type="term" value="F:RNA binding"/>
    <property type="evidence" value="ECO:0007669"/>
    <property type="project" value="UniProtKB-UniRule"/>
</dbReference>